<dbReference type="Pfam" id="PF02534">
    <property type="entry name" value="T4SS-DNA_transf"/>
    <property type="match status" value="1"/>
</dbReference>
<evidence type="ECO:0000256" key="3">
    <source>
        <dbReference type="ARBA" id="ARBA00022475"/>
    </source>
</evidence>
<feature type="transmembrane region" description="Helical" evidence="7">
    <location>
        <begin position="20"/>
        <end position="37"/>
    </location>
</feature>
<protein>
    <submittedName>
        <fullName evidence="8">Type IV secretory system conjugative DNA transfer family protein</fullName>
    </submittedName>
</protein>
<dbReference type="InterPro" id="IPR027417">
    <property type="entry name" value="P-loop_NTPase"/>
</dbReference>
<dbReference type="PANTHER" id="PTHR37937">
    <property type="entry name" value="CONJUGATIVE TRANSFER: DNA TRANSPORT"/>
    <property type="match status" value="1"/>
</dbReference>
<proteinExistence type="inferred from homology"/>
<name>A0A974BHX1_SEDHY</name>
<comment type="subcellular location">
    <subcellularLocation>
        <location evidence="1">Cell membrane</location>
        <topology evidence="1">Multi-pass membrane protein</topology>
    </subcellularLocation>
</comment>
<gene>
    <name evidence="8" type="ORF">HZF24_05035</name>
</gene>
<keyword evidence="9" id="KW-1185">Reference proteome</keyword>
<dbReference type="PANTHER" id="PTHR37937:SF1">
    <property type="entry name" value="CONJUGATIVE TRANSFER: DNA TRANSPORT"/>
    <property type="match status" value="1"/>
</dbReference>
<dbReference type="Proteomes" id="UP000611629">
    <property type="component" value="Unassembled WGS sequence"/>
</dbReference>
<dbReference type="AlphaFoldDB" id="A0A974BHX1"/>
<dbReference type="Gene3D" id="3.40.50.300">
    <property type="entry name" value="P-loop containing nucleotide triphosphate hydrolases"/>
    <property type="match status" value="2"/>
</dbReference>
<evidence type="ECO:0000256" key="1">
    <source>
        <dbReference type="ARBA" id="ARBA00004651"/>
    </source>
</evidence>
<feature type="transmembrane region" description="Helical" evidence="7">
    <location>
        <begin position="67"/>
        <end position="85"/>
    </location>
</feature>
<keyword evidence="6 7" id="KW-0472">Membrane</keyword>
<evidence type="ECO:0000313" key="8">
    <source>
        <dbReference type="EMBL" id="NYB73499.1"/>
    </source>
</evidence>
<evidence type="ECO:0000313" key="9">
    <source>
        <dbReference type="Proteomes" id="UP000611629"/>
    </source>
</evidence>
<keyword evidence="5 7" id="KW-1133">Transmembrane helix</keyword>
<evidence type="ECO:0000256" key="5">
    <source>
        <dbReference type="ARBA" id="ARBA00022989"/>
    </source>
</evidence>
<evidence type="ECO:0000256" key="4">
    <source>
        <dbReference type="ARBA" id="ARBA00022692"/>
    </source>
</evidence>
<dbReference type="InterPro" id="IPR051539">
    <property type="entry name" value="T4SS-coupling_protein"/>
</dbReference>
<evidence type="ECO:0000256" key="2">
    <source>
        <dbReference type="ARBA" id="ARBA00008806"/>
    </source>
</evidence>
<sequence length="636" mass="72399">MKGAKRMKIDFDKHKSEITILITVLTVFQALLIGGLFLKKGAFIIFTIITLVSGSFSIVIENKKRLYISTILYIIYLLIYVNNILLGNLDVLLKIMLYVLFVVLFISYISVKEIDIIEQIEKIKPLLSLNFRNLRRDKPKKGDVCICKTKNKPVYIPIKDRFLHTLILGPTGCGKTSQSILPMINQDMAFNECGITVIEPKGDLAEKVYAMAQHYGRKVIYFNPTLDSCPTFNPLYGDEEDVVENMATTFKMLKPDSPQFFQDMEEQLIRNALKLLKRLKGNQATLIDLNNLMFDIGGIGKNLINNFEEHNKNKVQSLSLKQENEEIISYFKQNYFNENDQTFENTSGVRTQVAKVVSNKYLRKVLNPQNGKSDIDFSKHLEGCGIITISTEQGKLRDLGSFLGYFIILNFQSAVFKRGGDEDTRRPHFLYIDEFQTYANSGFSDMLTQGRSYRVASTIATQNRALIGMGSGKDGKDFIELVSTNARNVIIYPGGNYSDAKYYSDQFGEILTKRKSTGTSKQRFNILNGNSSNTATDNKSFSEQWENRIRPADIIYRPFGEIIYCIIKNNTIQLPNVGKVSFLSEELNGKLSKMVRENKEILAAGINPDFYRNEKGEFVKSIDEILRDNIKIDSMI</sequence>
<dbReference type="EMBL" id="JACBNQ010000003">
    <property type="protein sequence ID" value="NYB73499.1"/>
    <property type="molecule type" value="Genomic_DNA"/>
</dbReference>
<feature type="transmembrane region" description="Helical" evidence="7">
    <location>
        <begin position="43"/>
        <end position="60"/>
    </location>
</feature>
<comment type="similarity">
    <text evidence="2">Belongs to the VirD4/TraG family.</text>
</comment>
<keyword evidence="3" id="KW-1003">Cell membrane</keyword>
<dbReference type="SUPFAM" id="SSF52540">
    <property type="entry name" value="P-loop containing nucleoside triphosphate hydrolases"/>
    <property type="match status" value="1"/>
</dbReference>
<accession>A0A974BHX1</accession>
<reference evidence="8" key="1">
    <citation type="submission" date="2020-07" db="EMBL/GenBank/DDBJ databases">
        <title>Genomic analysis of a strain of Sedimentibacter Hydroxybenzoicus DSM7310.</title>
        <authorList>
            <person name="Ma S."/>
        </authorList>
    </citation>
    <scope>NUCLEOTIDE SEQUENCE</scope>
    <source>
        <strain evidence="8">DSM 7310</strain>
    </source>
</reference>
<dbReference type="InterPro" id="IPR003688">
    <property type="entry name" value="TraG/VirD4"/>
</dbReference>
<evidence type="ECO:0000256" key="7">
    <source>
        <dbReference type="SAM" id="Phobius"/>
    </source>
</evidence>
<keyword evidence="4 7" id="KW-0812">Transmembrane</keyword>
<dbReference type="GO" id="GO:0005886">
    <property type="term" value="C:plasma membrane"/>
    <property type="evidence" value="ECO:0007669"/>
    <property type="project" value="UniProtKB-SubCell"/>
</dbReference>
<evidence type="ECO:0000256" key="6">
    <source>
        <dbReference type="ARBA" id="ARBA00023136"/>
    </source>
</evidence>
<comment type="caution">
    <text evidence="8">The sequence shown here is derived from an EMBL/GenBank/DDBJ whole genome shotgun (WGS) entry which is preliminary data.</text>
</comment>
<organism evidence="8 9">
    <name type="scientific">Sedimentibacter hydroxybenzoicus DSM 7310</name>
    <dbReference type="NCBI Taxonomy" id="1123245"/>
    <lineage>
        <taxon>Bacteria</taxon>
        <taxon>Bacillati</taxon>
        <taxon>Bacillota</taxon>
        <taxon>Tissierellia</taxon>
        <taxon>Sedimentibacter</taxon>
    </lineage>
</organism>